<evidence type="ECO:0000313" key="4">
    <source>
        <dbReference type="EMBL" id="MEK0250230.1"/>
    </source>
</evidence>
<dbReference type="InterPro" id="IPR001647">
    <property type="entry name" value="HTH_TetR"/>
</dbReference>
<evidence type="ECO:0000313" key="5">
    <source>
        <dbReference type="Proteomes" id="UP001334005"/>
    </source>
</evidence>
<name>A0ABU8ZAJ6_9ENTR</name>
<dbReference type="SUPFAM" id="SSF48498">
    <property type="entry name" value="Tetracyclin repressor-like, C-terminal domain"/>
    <property type="match status" value="1"/>
</dbReference>
<dbReference type="PANTHER" id="PTHR30055:SF146">
    <property type="entry name" value="HTH-TYPE TRANSCRIPTIONAL DUAL REGULATOR CECR"/>
    <property type="match status" value="1"/>
</dbReference>
<dbReference type="Gene3D" id="1.10.10.60">
    <property type="entry name" value="Homeodomain-like"/>
    <property type="match status" value="1"/>
</dbReference>
<dbReference type="RefSeq" id="WP_331835401.1">
    <property type="nucleotide sequence ID" value="NZ_JARXNH020000057.1"/>
</dbReference>
<sequence length="221" mass="24545">MKHIETSCSDAPRQALRDKGRERLKKLTDSATELFLARGYEAASMDTLIQQVGGSRRNIYSFFGGKEGLFAAVVSEECKKLAAPLESLVLSDGSIRPTLEKFGHELLRVIKQPRTLELHRLMIAEGKRFPHLSRAIWFAGHHNAKQILATWIKRQQEQGKLCGGLDASALSYAFIHIVTAETQMQMLTGGEATTEEQDKNTVSMGIMLFLAAATIKDIDND</sequence>
<evidence type="ECO:0000256" key="1">
    <source>
        <dbReference type="ARBA" id="ARBA00023125"/>
    </source>
</evidence>
<keyword evidence="5" id="KW-1185">Reference proteome</keyword>
<dbReference type="InterPro" id="IPR036271">
    <property type="entry name" value="Tet_transcr_reg_TetR-rel_C_sf"/>
</dbReference>
<protein>
    <submittedName>
        <fullName evidence="4">TetR/AcrR family transcriptional regulator</fullName>
    </submittedName>
</protein>
<dbReference type="SUPFAM" id="SSF46689">
    <property type="entry name" value="Homeodomain-like"/>
    <property type="match status" value="1"/>
</dbReference>
<gene>
    <name evidence="4" type="ORF">QFI66_019245</name>
</gene>
<dbReference type="InterPro" id="IPR050109">
    <property type="entry name" value="HTH-type_TetR-like_transc_reg"/>
</dbReference>
<keyword evidence="1 2" id="KW-0238">DNA-binding</keyword>
<dbReference type="PROSITE" id="PS50977">
    <property type="entry name" value="HTH_TETR_2"/>
    <property type="match status" value="1"/>
</dbReference>
<dbReference type="Pfam" id="PF14246">
    <property type="entry name" value="TetR_C_7"/>
    <property type="match status" value="1"/>
</dbReference>
<dbReference type="Pfam" id="PF00440">
    <property type="entry name" value="TetR_N"/>
    <property type="match status" value="1"/>
</dbReference>
<dbReference type="InterPro" id="IPR039536">
    <property type="entry name" value="TetR_C_Proteobacteria"/>
</dbReference>
<dbReference type="EMBL" id="JARXNH020000057">
    <property type="protein sequence ID" value="MEK0250230.1"/>
    <property type="molecule type" value="Genomic_DNA"/>
</dbReference>
<reference evidence="4 5" key="1">
    <citation type="submission" date="2024-03" db="EMBL/GenBank/DDBJ databases">
        <title>Two novel Raoultella species associated with bleeding cankers of broadleaf hosts, Raoultella scottia sp. nov. and Raoultella lignicola sp. nov.</title>
        <authorList>
            <person name="Brady C.L."/>
        </authorList>
    </citation>
    <scope>NUCLEOTIDE SEQUENCE [LARGE SCALE GENOMIC DNA]</scope>
    <source>
        <strain evidence="4 5">BAC 10a-01-01</strain>
    </source>
</reference>
<accession>A0ABU8ZAJ6</accession>
<feature type="domain" description="HTH tetR-type" evidence="3">
    <location>
        <begin position="21"/>
        <end position="81"/>
    </location>
</feature>
<dbReference type="PANTHER" id="PTHR30055">
    <property type="entry name" value="HTH-TYPE TRANSCRIPTIONAL REGULATOR RUTR"/>
    <property type="match status" value="1"/>
</dbReference>
<proteinExistence type="predicted"/>
<comment type="caution">
    <text evidence="4">The sequence shown here is derived from an EMBL/GenBank/DDBJ whole genome shotgun (WGS) entry which is preliminary data.</text>
</comment>
<evidence type="ECO:0000259" key="3">
    <source>
        <dbReference type="PROSITE" id="PS50977"/>
    </source>
</evidence>
<evidence type="ECO:0000256" key="2">
    <source>
        <dbReference type="PROSITE-ProRule" id="PRU00335"/>
    </source>
</evidence>
<feature type="DNA-binding region" description="H-T-H motif" evidence="2">
    <location>
        <begin position="44"/>
        <end position="63"/>
    </location>
</feature>
<dbReference type="Proteomes" id="UP001334005">
    <property type="component" value="Unassembled WGS sequence"/>
</dbReference>
<dbReference type="InterPro" id="IPR009057">
    <property type="entry name" value="Homeodomain-like_sf"/>
</dbReference>
<dbReference type="PRINTS" id="PR00455">
    <property type="entry name" value="HTHTETR"/>
</dbReference>
<organism evidence="4 5">
    <name type="scientific">Raoultella scottii</name>
    <dbReference type="NCBI Taxonomy" id="3040937"/>
    <lineage>
        <taxon>Bacteria</taxon>
        <taxon>Pseudomonadati</taxon>
        <taxon>Pseudomonadota</taxon>
        <taxon>Gammaproteobacteria</taxon>
        <taxon>Enterobacterales</taxon>
        <taxon>Enterobacteriaceae</taxon>
        <taxon>Klebsiella/Raoultella group</taxon>
        <taxon>Raoultella</taxon>
    </lineage>
</organism>
<dbReference type="Gene3D" id="1.10.357.10">
    <property type="entry name" value="Tetracycline Repressor, domain 2"/>
    <property type="match status" value="1"/>
</dbReference>